<evidence type="ECO:0000256" key="1">
    <source>
        <dbReference type="ARBA" id="ARBA00004127"/>
    </source>
</evidence>
<protein>
    <recommendedName>
        <fullName evidence="7">Major facilitator superfamily (MFS) profile domain-containing protein</fullName>
    </recommendedName>
</protein>
<dbReference type="PANTHER" id="PTHR23501:SF191">
    <property type="entry name" value="VACUOLAR BASIC AMINO ACID TRANSPORTER 4"/>
    <property type="match status" value="1"/>
</dbReference>
<dbReference type="CDD" id="cd06174">
    <property type="entry name" value="MFS"/>
    <property type="match status" value="1"/>
</dbReference>
<feature type="transmembrane region" description="Helical" evidence="6">
    <location>
        <begin position="115"/>
        <end position="135"/>
    </location>
</feature>
<feature type="transmembrane region" description="Helical" evidence="6">
    <location>
        <begin position="387"/>
        <end position="407"/>
    </location>
</feature>
<dbReference type="GO" id="GO:0022857">
    <property type="term" value="F:transmembrane transporter activity"/>
    <property type="evidence" value="ECO:0007669"/>
    <property type="project" value="InterPro"/>
</dbReference>
<feature type="transmembrane region" description="Helical" evidence="6">
    <location>
        <begin position="419"/>
        <end position="438"/>
    </location>
</feature>
<dbReference type="PANTHER" id="PTHR23501">
    <property type="entry name" value="MAJOR FACILITATOR SUPERFAMILY"/>
    <property type="match status" value="1"/>
</dbReference>
<evidence type="ECO:0000256" key="4">
    <source>
        <dbReference type="ARBA" id="ARBA00022989"/>
    </source>
</evidence>
<reference evidence="8 9" key="1">
    <citation type="submission" date="2018-03" db="EMBL/GenBank/DDBJ databases">
        <authorList>
            <person name="Gully D."/>
        </authorList>
    </citation>
    <scope>NUCLEOTIDE SEQUENCE [LARGE SCALE GENOMIC DNA]</scope>
    <source>
        <strain evidence="8">ORS3257</strain>
    </source>
</reference>
<feature type="transmembrane region" description="Helical" evidence="6">
    <location>
        <begin position="204"/>
        <end position="225"/>
    </location>
</feature>
<dbReference type="PROSITE" id="PS50850">
    <property type="entry name" value="MFS"/>
    <property type="match status" value="1"/>
</dbReference>
<evidence type="ECO:0000256" key="6">
    <source>
        <dbReference type="SAM" id="Phobius"/>
    </source>
</evidence>
<evidence type="ECO:0000256" key="2">
    <source>
        <dbReference type="ARBA" id="ARBA00022448"/>
    </source>
</evidence>
<dbReference type="EMBL" id="LS398110">
    <property type="protein sequence ID" value="SPP96915.1"/>
    <property type="molecule type" value="Genomic_DNA"/>
</dbReference>
<dbReference type="Proteomes" id="UP000246085">
    <property type="component" value="Chromosome BRAD3257"/>
</dbReference>
<evidence type="ECO:0000313" key="8">
    <source>
        <dbReference type="EMBL" id="SPP96915.1"/>
    </source>
</evidence>
<dbReference type="Pfam" id="PF07690">
    <property type="entry name" value="MFS_1"/>
    <property type="match status" value="1"/>
</dbReference>
<keyword evidence="5 6" id="KW-0472">Membrane</keyword>
<dbReference type="InterPro" id="IPR020846">
    <property type="entry name" value="MFS_dom"/>
</dbReference>
<evidence type="ECO:0000259" key="7">
    <source>
        <dbReference type="PROSITE" id="PS50850"/>
    </source>
</evidence>
<dbReference type="KEGG" id="bvz:BRAD3257_5990"/>
<feature type="transmembrane region" description="Helical" evidence="6">
    <location>
        <begin position="171"/>
        <end position="192"/>
    </location>
</feature>
<dbReference type="GO" id="GO:0012505">
    <property type="term" value="C:endomembrane system"/>
    <property type="evidence" value="ECO:0007669"/>
    <property type="project" value="UniProtKB-SubCell"/>
</dbReference>
<dbReference type="GO" id="GO:0005886">
    <property type="term" value="C:plasma membrane"/>
    <property type="evidence" value="ECO:0007669"/>
    <property type="project" value="TreeGrafter"/>
</dbReference>
<feature type="transmembrane region" description="Helical" evidence="6">
    <location>
        <begin position="325"/>
        <end position="342"/>
    </location>
</feature>
<keyword evidence="3 6" id="KW-0812">Transmembrane</keyword>
<proteinExistence type="predicted"/>
<dbReference type="AlphaFoldDB" id="A0A2U3Q660"/>
<name>A0A2U3Q660_9BRAD</name>
<feature type="transmembrane region" description="Helical" evidence="6">
    <location>
        <begin position="147"/>
        <end position="165"/>
    </location>
</feature>
<organism evidence="8 9">
    <name type="scientific">Bradyrhizobium vignae</name>
    <dbReference type="NCBI Taxonomy" id="1549949"/>
    <lineage>
        <taxon>Bacteria</taxon>
        <taxon>Pseudomonadati</taxon>
        <taxon>Pseudomonadota</taxon>
        <taxon>Alphaproteobacteria</taxon>
        <taxon>Hyphomicrobiales</taxon>
        <taxon>Nitrobacteraceae</taxon>
        <taxon>Bradyrhizobium</taxon>
    </lineage>
</organism>
<gene>
    <name evidence="8" type="ORF">BRAD3257_5990</name>
</gene>
<feature type="transmembrane region" description="Helical" evidence="6">
    <location>
        <begin position="354"/>
        <end position="381"/>
    </location>
</feature>
<evidence type="ECO:0000256" key="5">
    <source>
        <dbReference type="ARBA" id="ARBA00023136"/>
    </source>
</evidence>
<evidence type="ECO:0000313" key="9">
    <source>
        <dbReference type="Proteomes" id="UP000246085"/>
    </source>
</evidence>
<comment type="subcellular location">
    <subcellularLocation>
        <location evidence="1">Endomembrane system</location>
        <topology evidence="1">Multi-pass membrane protein</topology>
    </subcellularLocation>
</comment>
<dbReference type="InterPro" id="IPR011701">
    <property type="entry name" value="MFS"/>
</dbReference>
<feature type="transmembrane region" description="Helical" evidence="6">
    <location>
        <begin position="287"/>
        <end position="305"/>
    </location>
</feature>
<feature type="transmembrane region" description="Helical" evidence="6">
    <location>
        <begin position="237"/>
        <end position="255"/>
    </location>
</feature>
<accession>A0A2U3Q660</accession>
<keyword evidence="2" id="KW-0813">Transport</keyword>
<dbReference type="SUPFAM" id="SSF103473">
    <property type="entry name" value="MFS general substrate transporter"/>
    <property type="match status" value="1"/>
</dbReference>
<keyword evidence="4 6" id="KW-1133">Transmembrane helix</keyword>
<feature type="transmembrane region" description="Helical" evidence="6">
    <location>
        <begin position="444"/>
        <end position="472"/>
    </location>
</feature>
<feature type="domain" description="Major facilitator superfamily (MFS) profile" evidence="7">
    <location>
        <begin position="81"/>
        <end position="477"/>
    </location>
</feature>
<sequence>MRRRVVGEARGHRQCRLIAAACRWSFAVSGEATFRNEGVPAAAIGARSVIMYAVQKPSRDGTLMTTAANDAGIATRALIFALLALACGHMLSTLLRTIPAVSLDLMAADFHMEPQALASLTSIYHFAFAAAQIPVGAAMDRFGVRPVSLSLLAGTVFGAVASGFATGPESFAVGQLLLGIATSGMLMCPMTLAAKQLSAARFGLWSGAILSIGNIGMLLSSSPLAFVIDHYGWRAGFWISAFGGILVALAVFALVPNQPAEHKDDSSPLAQMIEVVRLGLSRPLRGLIALALVSLASSLVLRGLWGGPWLMQIKGLTRVEAGNQLGAFTLAMIAGPLCIGMVDRRLGRRRELVVGTHAFAALLLALMALGAPHLAVAWLFGVTVMPPYYDLALFVLIGLSTSAQPLLFGMSRQLVDAQVAGKALAALNLAFFLGTALMQSLTGAVAALAGLPAVLLFMAAALALGVLIFLTYTRANS</sequence>
<evidence type="ECO:0000256" key="3">
    <source>
        <dbReference type="ARBA" id="ARBA00022692"/>
    </source>
</evidence>
<feature type="transmembrane region" description="Helical" evidence="6">
    <location>
        <begin position="73"/>
        <end position="95"/>
    </location>
</feature>
<dbReference type="Gene3D" id="1.20.1250.20">
    <property type="entry name" value="MFS general substrate transporter like domains"/>
    <property type="match status" value="2"/>
</dbReference>
<dbReference type="InterPro" id="IPR036259">
    <property type="entry name" value="MFS_trans_sf"/>
</dbReference>